<evidence type="ECO:0000313" key="4">
    <source>
        <dbReference type="Proteomes" id="UP001165240"/>
    </source>
</evidence>
<name>A0AAX6BTA6_PRIMG</name>
<dbReference type="PANTHER" id="PTHR46558:SF4">
    <property type="entry name" value="DNA-BIDING PHAGE PROTEIN"/>
    <property type="match status" value="1"/>
</dbReference>
<evidence type="ECO:0000313" key="3">
    <source>
        <dbReference type="EMBL" id="GMG77002.1"/>
    </source>
</evidence>
<organism evidence="3 4">
    <name type="scientific">Priestia megaterium</name>
    <name type="common">Bacillus megaterium</name>
    <dbReference type="NCBI Taxonomy" id="1404"/>
    <lineage>
        <taxon>Bacteria</taxon>
        <taxon>Bacillati</taxon>
        <taxon>Bacillota</taxon>
        <taxon>Bacilli</taxon>
        <taxon>Bacillales</taxon>
        <taxon>Bacillaceae</taxon>
        <taxon>Priestia</taxon>
    </lineage>
</organism>
<dbReference type="PANTHER" id="PTHR46558">
    <property type="entry name" value="TRACRIPTIONAL REGULATORY PROTEIN-RELATED-RELATED"/>
    <property type="match status" value="1"/>
</dbReference>
<dbReference type="SUPFAM" id="SSF47413">
    <property type="entry name" value="lambda repressor-like DNA-binding domains"/>
    <property type="match status" value="1"/>
</dbReference>
<evidence type="ECO:0000259" key="2">
    <source>
        <dbReference type="PROSITE" id="PS50943"/>
    </source>
</evidence>
<comment type="caution">
    <text evidence="3">The sequence shown here is derived from an EMBL/GenBank/DDBJ whole genome shotgun (WGS) entry which is preliminary data.</text>
</comment>
<dbReference type="Pfam" id="PF01381">
    <property type="entry name" value="HTH_3"/>
    <property type="match status" value="1"/>
</dbReference>
<dbReference type="InterPro" id="IPR010982">
    <property type="entry name" value="Lambda_DNA-bd_dom_sf"/>
</dbReference>
<dbReference type="SMART" id="SM00530">
    <property type="entry name" value="HTH_XRE"/>
    <property type="match status" value="1"/>
</dbReference>
<dbReference type="CDD" id="cd00093">
    <property type="entry name" value="HTH_XRE"/>
    <property type="match status" value="1"/>
</dbReference>
<reference evidence="3" key="1">
    <citation type="journal article" date="2024" name="Appl Microbiol">
        <title>Effect of kuratsuki Bacillus and Priestia on Taste of Sake.</title>
        <authorList>
            <person name="Kobayashi K."/>
            <person name="Nishida H."/>
        </authorList>
    </citation>
    <scope>NUCLEOTIDE SEQUENCE</scope>
    <source>
        <strain evidence="3">B-12</strain>
    </source>
</reference>
<dbReference type="EMBL" id="BSYK01000006">
    <property type="protein sequence ID" value="GMG77002.1"/>
    <property type="molecule type" value="Genomic_DNA"/>
</dbReference>
<dbReference type="GO" id="GO:0003677">
    <property type="term" value="F:DNA binding"/>
    <property type="evidence" value="ECO:0007669"/>
    <property type="project" value="UniProtKB-KW"/>
</dbReference>
<sequence length="119" mass="14320">MSQMILRSLSRNILRRPSILFKWLSLQRKSKLEIELKYNIRGSDEYEKKGKVKNEVRYYRRLYELTQEQLSEKVGIHRQTIIAIEKQKYDPSISIVLKLSAVLNEPVERLFFFENEIDN</sequence>
<keyword evidence="1" id="KW-0238">DNA-binding</keyword>
<feature type="domain" description="HTH cro/C1-type" evidence="2">
    <location>
        <begin position="56"/>
        <end position="110"/>
    </location>
</feature>
<accession>A0AAX6BTA6</accession>
<gene>
    <name evidence="3" type="ORF">ShirakiTB12_54710</name>
</gene>
<dbReference type="Gene3D" id="1.10.260.40">
    <property type="entry name" value="lambda repressor-like DNA-binding domains"/>
    <property type="match status" value="1"/>
</dbReference>
<dbReference type="Proteomes" id="UP001165240">
    <property type="component" value="Unassembled WGS sequence"/>
</dbReference>
<dbReference type="AlphaFoldDB" id="A0AAX6BTA6"/>
<dbReference type="PROSITE" id="PS50943">
    <property type="entry name" value="HTH_CROC1"/>
    <property type="match status" value="1"/>
</dbReference>
<evidence type="ECO:0000256" key="1">
    <source>
        <dbReference type="ARBA" id="ARBA00023125"/>
    </source>
</evidence>
<dbReference type="InterPro" id="IPR001387">
    <property type="entry name" value="Cro/C1-type_HTH"/>
</dbReference>
<protein>
    <recommendedName>
        <fullName evidence="2">HTH cro/C1-type domain-containing protein</fullName>
    </recommendedName>
</protein>
<proteinExistence type="predicted"/>